<proteinExistence type="predicted"/>
<organism evidence="1">
    <name type="scientific">viral metagenome</name>
    <dbReference type="NCBI Taxonomy" id="1070528"/>
    <lineage>
        <taxon>unclassified sequences</taxon>
        <taxon>metagenomes</taxon>
        <taxon>organismal metagenomes</taxon>
    </lineage>
</organism>
<reference evidence="1" key="1">
    <citation type="journal article" date="2020" name="Nature">
        <title>Giant virus diversity and host interactions through global metagenomics.</title>
        <authorList>
            <person name="Schulz F."/>
            <person name="Roux S."/>
            <person name="Paez-Espino D."/>
            <person name="Jungbluth S."/>
            <person name="Walsh D.A."/>
            <person name="Denef V.J."/>
            <person name="McMahon K.D."/>
            <person name="Konstantinidis K.T."/>
            <person name="Eloe-Fadrosh E.A."/>
            <person name="Kyrpides N.C."/>
            <person name="Woyke T."/>
        </authorList>
    </citation>
    <scope>NUCLEOTIDE SEQUENCE</scope>
    <source>
        <strain evidence="1">GVMAG-M-3300009159-65</strain>
    </source>
</reference>
<sequence>MLVKEYNKNTYVFLNVTEFLNKKYFYEELLRLKFNKKILTCNTIEDIKHKLKFNK</sequence>
<protein>
    <submittedName>
        <fullName evidence="1">Uncharacterized protein</fullName>
    </submittedName>
</protein>
<dbReference type="EMBL" id="MN738935">
    <property type="protein sequence ID" value="QHT32322.1"/>
    <property type="molecule type" value="Genomic_DNA"/>
</dbReference>
<dbReference type="AlphaFoldDB" id="A0A6C0EU95"/>
<accession>A0A6C0EU95</accession>
<evidence type="ECO:0000313" key="1">
    <source>
        <dbReference type="EMBL" id="QHT32322.1"/>
    </source>
</evidence>
<name>A0A6C0EU95_9ZZZZ</name>